<dbReference type="AlphaFoldDB" id="A0A6A4IG55"/>
<name>A0A6A4IG55_9AGAR</name>
<sequence>MSQIQRIPDRSRDLPPRWCLPELQNAMEITTNQLGDFRQNLREIAKEFQFNTNQPHSEQDPVLWAQFVMRVVTKVQWLNSYKDHWPVKVYFDFWSARRLYNHRWKKPKSTIPEYLKIPLPPKRVYIGMPPPPLRSITNDYQTTTEPSSRNAKFKPRLISSTPFKGPYDIGVCIPCSHKNALAEIGVLCDLDLDTFILLGSDRRKDLFLSTASTLSNYKIESIESVLNTIEHQNWHVRQGVSEKDLHKYLEHIFNCLEHPIFDEETVIPRQLHRLFNRQHIEHLIPLAMSLGIDSDARYDEIVLQLDEDERNERLFNNEDIQLYSCFTVGKSCDEVGIWASCVVGETGVGACT</sequence>
<evidence type="ECO:0000313" key="2">
    <source>
        <dbReference type="Proteomes" id="UP000799118"/>
    </source>
</evidence>
<dbReference type="OrthoDB" id="3066241at2759"/>
<accession>A0A6A4IG55</accession>
<proteinExistence type="predicted"/>
<dbReference type="EMBL" id="ML769387">
    <property type="protein sequence ID" value="KAE9409559.1"/>
    <property type="molecule type" value="Genomic_DNA"/>
</dbReference>
<keyword evidence="2" id="KW-1185">Reference proteome</keyword>
<evidence type="ECO:0000313" key="1">
    <source>
        <dbReference type="EMBL" id="KAE9409559.1"/>
    </source>
</evidence>
<gene>
    <name evidence="1" type="ORF">BT96DRAFT_528285</name>
</gene>
<organism evidence="1 2">
    <name type="scientific">Gymnopus androsaceus JB14</name>
    <dbReference type="NCBI Taxonomy" id="1447944"/>
    <lineage>
        <taxon>Eukaryota</taxon>
        <taxon>Fungi</taxon>
        <taxon>Dikarya</taxon>
        <taxon>Basidiomycota</taxon>
        <taxon>Agaricomycotina</taxon>
        <taxon>Agaricomycetes</taxon>
        <taxon>Agaricomycetidae</taxon>
        <taxon>Agaricales</taxon>
        <taxon>Marasmiineae</taxon>
        <taxon>Omphalotaceae</taxon>
        <taxon>Gymnopus</taxon>
    </lineage>
</organism>
<protein>
    <submittedName>
        <fullName evidence="1">Uncharacterized protein</fullName>
    </submittedName>
</protein>
<dbReference type="Proteomes" id="UP000799118">
    <property type="component" value="Unassembled WGS sequence"/>
</dbReference>
<reference evidence="1" key="1">
    <citation type="journal article" date="2019" name="Environ. Microbiol.">
        <title>Fungal ecological strategies reflected in gene transcription - a case study of two litter decomposers.</title>
        <authorList>
            <person name="Barbi F."/>
            <person name="Kohler A."/>
            <person name="Barry K."/>
            <person name="Baskaran P."/>
            <person name="Daum C."/>
            <person name="Fauchery L."/>
            <person name="Ihrmark K."/>
            <person name="Kuo A."/>
            <person name="LaButti K."/>
            <person name="Lipzen A."/>
            <person name="Morin E."/>
            <person name="Grigoriev I.V."/>
            <person name="Henrissat B."/>
            <person name="Lindahl B."/>
            <person name="Martin F."/>
        </authorList>
    </citation>
    <scope>NUCLEOTIDE SEQUENCE</scope>
    <source>
        <strain evidence="1">JB14</strain>
    </source>
</reference>